<dbReference type="InterPro" id="IPR050498">
    <property type="entry name" value="Ycf3"/>
</dbReference>
<evidence type="ECO:0000256" key="1">
    <source>
        <dbReference type="ARBA" id="ARBA00022737"/>
    </source>
</evidence>
<dbReference type="Gene3D" id="1.25.40.10">
    <property type="entry name" value="Tetratricopeptide repeat domain"/>
    <property type="match status" value="2"/>
</dbReference>
<organism evidence="3">
    <name type="scientific">Lacrimispora sp. BS-2</name>
    <dbReference type="NCBI Taxonomy" id="3151850"/>
    <lineage>
        <taxon>Bacteria</taxon>
        <taxon>Bacillati</taxon>
        <taxon>Bacillota</taxon>
        <taxon>Clostridia</taxon>
        <taxon>Lachnospirales</taxon>
        <taxon>Lachnospiraceae</taxon>
        <taxon>Lacrimispora</taxon>
    </lineage>
</organism>
<dbReference type="Pfam" id="PF13432">
    <property type="entry name" value="TPR_16"/>
    <property type="match status" value="2"/>
</dbReference>
<dbReference type="GO" id="GO:0046813">
    <property type="term" value="P:receptor-mediated virion attachment to host cell"/>
    <property type="evidence" value="ECO:0007669"/>
    <property type="project" value="TreeGrafter"/>
</dbReference>
<dbReference type="SUPFAM" id="SSF48452">
    <property type="entry name" value="TPR-like"/>
    <property type="match status" value="1"/>
</dbReference>
<reference evidence="3" key="1">
    <citation type="submission" date="2024-06" db="EMBL/GenBank/DDBJ databases">
        <title>Lacrimispora cavernae sp. nov., a novel anaerobe isolated from bat guano pile inside a cave.</title>
        <authorList>
            <person name="Miller S.L."/>
            <person name="Lu N."/>
            <person name="King J."/>
            <person name="Sankaranarayanan K."/>
            <person name="Lawson P.A."/>
        </authorList>
    </citation>
    <scope>NUCLEOTIDE SEQUENCE</scope>
    <source>
        <strain evidence="3">BS-2</strain>
    </source>
</reference>
<keyword evidence="1" id="KW-0677">Repeat</keyword>
<sequence>MRRKTGYGTVILGLALAVVIAAGGCGKKENKYSYRAAGIEALDQGNYDSAVEAFDQAINSSKGLVGKFDVDVLKYRAEAEYLAGDYSSAADTYGILIKVDRERPEYLNLRSVSRAGAGDLNGAIEDYKRSAELDAEKKAPGRLKALLAAGAAMEKAGTASDAMSLYEEALKGGEESAQLYNRIGLCKMSGEDWDGAAEYFNKGLSAADSSEVPELLFNQAVAKERKGEFKAALDLMQQYVSAHGPDEEAEREITFLKTR</sequence>
<proteinExistence type="predicted"/>
<keyword evidence="2" id="KW-0802">TPR repeat</keyword>
<dbReference type="GO" id="GO:0009279">
    <property type="term" value="C:cell outer membrane"/>
    <property type="evidence" value="ECO:0007669"/>
    <property type="project" value="TreeGrafter"/>
</dbReference>
<dbReference type="PROSITE" id="PS51257">
    <property type="entry name" value="PROKAR_LIPOPROTEIN"/>
    <property type="match status" value="1"/>
</dbReference>
<dbReference type="SMART" id="SM00028">
    <property type="entry name" value="TPR"/>
    <property type="match status" value="5"/>
</dbReference>
<dbReference type="InterPro" id="IPR011990">
    <property type="entry name" value="TPR-like_helical_dom_sf"/>
</dbReference>
<accession>A0AAU7PRX4</accession>
<evidence type="ECO:0000256" key="2">
    <source>
        <dbReference type="ARBA" id="ARBA00022803"/>
    </source>
</evidence>
<dbReference type="RefSeq" id="WP_349947709.1">
    <property type="nucleotide sequence ID" value="NZ_CP157940.1"/>
</dbReference>
<dbReference type="InterPro" id="IPR019734">
    <property type="entry name" value="TPR_rpt"/>
</dbReference>
<dbReference type="EMBL" id="CP157940">
    <property type="protein sequence ID" value="XBS55024.1"/>
    <property type="molecule type" value="Genomic_DNA"/>
</dbReference>
<evidence type="ECO:0000313" key="3">
    <source>
        <dbReference type="EMBL" id="XBS55024.1"/>
    </source>
</evidence>
<protein>
    <submittedName>
        <fullName evidence="3">Tetratricopeptide repeat protein</fullName>
    </submittedName>
</protein>
<dbReference type="PANTHER" id="PTHR44858:SF1">
    <property type="entry name" value="UDP-N-ACETYLGLUCOSAMINE--PEPTIDE N-ACETYLGLUCOSAMINYLTRANSFERASE SPINDLY-RELATED"/>
    <property type="match status" value="1"/>
</dbReference>
<gene>
    <name evidence="3" type="ORF">ABFV83_04275</name>
</gene>
<name>A0AAU7PRX4_9FIRM</name>
<dbReference type="AlphaFoldDB" id="A0AAU7PRX4"/>
<dbReference type="PANTHER" id="PTHR44858">
    <property type="entry name" value="TETRATRICOPEPTIDE REPEAT PROTEIN 6"/>
    <property type="match status" value="1"/>
</dbReference>